<dbReference type="EMBL" id="AYYO01000017">
    <property type="protein sequence ID" value="KRM55564.1"/>
    <property type="molecule type" value="Genomic_DNA"/>
</dbReference>
<dbReference type="Proteomes" id="UP000051679">
    <property type="component" value="Unassembled WGS sequence"/>
</dbReference>
<evidence type="ECO:0000256" key="1">
    <source>
        <dbReference type="SAM" id="MobiDB-lite"/>
    </source>
</evidence>
<keyword evidence="3" id="KW-1185">Reference proteome</keyword>
<dbReference type="STRING" id="1291052.FC18_GL001181"/>
<protein>
    <recommendedName>
        <fullName evidence="4">Single-stranded DNA-binding protein</fullName>
    </recommendedName>
</protein>
<gene>
    <name evidence="2" type="ORF">FC18_GL001181</name>
</gene>
<dbReference type="AlphaFoldDB" id="A0A0R1ZXB6"/>
<organism evidence="2 3">
    <name type="scientific">Lacticaseibacillus sharpeae JCM 1186 = DSM 20505</name>
    <dbReference type="NCBI Taxonomy" id="1291052"/>
    <lineage>
        <taxon>Bacteria</taxon>
        <taxon>Bacillati</taxon>
        <taxon>Bacillota</taxon>
        <taxon>Bacilli</taxon>
        <taxon>Lactobacillales</taxon>
        <taxon>Lactobacillaceae</taxon>
        <taxon>Lacticaseibacillus</taxon>
    </lineage>
</organism>
<evidence type="ECO:0008006" key="4">
    <source>
        <dbReference type="Google" id="ProtNLM"/>
    </source>
</evidence>
<accession>A0A0R1ZXB6</accession>
<feature type="compositionally biased region" description="Low complexity" evidence="1">
    <location>
        <begin position="24"/>
        <end position="36"/>
    </location>
</feature>
<reference evidence="2 3" key="1">
    <citation type="journal article" date="2015" name="Genome Announc.">
        <title>Expanding the biotechnology potential of lactobacilli through comparative genomics of 213 strains and associated genera.</title>
        <authorList>
            <person name="Sun Z."/>
            <person name="Harris H.M."/>
            <person name="McCann A."/>
            <person name="Guo C."/>
            <person name="Argimon S."/>
            <person name="Zhang W."/>
            <person name="Yang X."/>
            <person name="Jeffery I.B."/>
            <person name="Cooney J.C."/>
            <person name="Kagawa T.F."/>
            <person name="Liu W."/>
            <person name="Song Y."/>
            <person name="Salvetti E."/>
            <person name="Wrobel A."/>
            <person name="Rasinkangas P."/>
            <person name="Parkhill J."/>
            <person name="Rea M.C."/>
            <person name="O'Sullivan O."/>
            <person name="Ritari J."/>
            <person name="Douillard F.P."/>
            <person name="Paul Ross R."/>
            <person name="Yang R."/>
            <person name="Briner A.E."/>
            <person name="Felis G.E."/>
            <person name="de Vos W.M."/>
            <person name="Barrangou R."/>
            <person name="Klaenhammer T.R."/>
            <person name="Caufield P.W."/>
            <person name="Cui Y."/>
            <person name="Zhang H."/>
            <person name="O'Toole P.W."/>
        </authorList>
    </citation>
    <scope>NUCLEOTIDE SEQUENCE [LARGE SCALE GENOMIC DNA]</scope>
    <source>
        <strain evidence="2 3">DSM 20505</strain>
    </source>
</reference>
<dbReference type="SUPFAM" id="SSF50249">
    <property type="entry name" value="Nucleic acid-binding proteins"/>
    <property type="match status" value="1"/>
</dbReference>
<name>A0A0R1ZXB6_9LACO</name>
<dbReference type="InterPro" id="IPR012340">
    <property type="entry name" value="NA-bd_OB-fold"/>
</dbReference>
<sequence>MIVEDFYFLEKREETEARPQNPGQSATYTAATTQSTDPYNSPDPFASAGKRVDISDDDLPF</sequence>
<proteinExistence type="predicted"/>
<feature type="region of interest" description="Disordered" evidence="1">
    <location>
        <begin position="13"/>
        <end position="61"/>
    </location>
</feature>
<comment type="caution">
    <text evidence="2">The sequence shown here is derived from an EMBL/GenBank/DDBJ whole genome shotgun (WGS) entry which is preliminary data.</text>
</comment>
<evidence type="ECO:0000313" key="2">
    <source>
        <dbReference type="EMBL" id="KRM55564.1"/>
    </source>
</evidence>
<dbReference type="PATRIC" id="fig|1291052.5.peg.1199"/>
<evidence type="ECO:0000313" key="3">
    <source>
        <dbReference type="Proteomes" id="UP000051679"/>
    </source>
</evidence>